<dbReference type="AlphaFoldDB" id="A0A9Q0RDR3"/>
<keyword evidence="1" id="KW-1133">Transmembrane helix</keyword>
<feature type="transmembrane region" description="Helical" evidence="1">
    <location>
        <begin position="23"/>
        <end position="44"/>
    </location>
</feature>
<reference evidence="2" key="1">
    <citation type="submission" date="2022-10" db="EMBL/GenBank/DDBJ databases">
        <title>Novel sulphate-reducing endosymbionts in the free-living metamonad Anaeramoeba.</title>
        <authorList>
            <person name="Jerlstrom-Hultqvist J."/>
            <person name="Cepicka I."/>
            <person name="Gallot-Lavallee L."/>
            <person name="Salas-Leiva D."/>
            <person name="Curtis B.A."/>
            <person name="Zahonova K."/>
            <person name="Pipaliya S."/>
            <person name="Dacks J."/>
            <person name="Roger A.J."/>
        </authorList>
    </citation>
    <scope>NUCLEOTIDE SEQUENCE</scope>
    <source>
        <strain evidence="2">BMAN</strain>
    </source>
</reference>
<proteinExistence type="predicted"/>
<feature type="transmembrane region" description="Helical" evidence="1">
    <location>
        <begin position="127"/>
        <end position="149"/>
    </location>
</feature>
<evidence type="ECO:0000256" key="1">
    <source>
        <dbReference type="SAM" id="Phobius"/>
    </source>
</evidence>
<evidence type="ECO:0000313" key="3">
    <source>
        <dbReference type="Proteomes" id="UP001149090"/>
    </source>
</evidence>
<keyword evidence="3" id="KW-1185">Reference proteome</keyword>
<dbReference type="Proteomes" id="UP001149090">
    <property type="component" value="Unassembled WGS sequence"/>
</dbReference>
<feature type="transmembrane region" description="Helical" evidence="1">
    <location>
        <begin position="89"/>
        <end position="107"/>
    </location>
</feature>
<gene>
    <name evidence="2" type="ORF">M0811_00204</name>
</gene>
<evidence type="ECO:0008006" key="4">
    <source>
        <dbReference type="Google" id="ProtNLM"/>
    </source>
</evidence>
<comment type="caution">
    <text evidence="2">The sequence shown here is derived from an EMBL/GenBank/DDBJ whole genome shotgun (WGS) entry which is preliminary data.</text>
</comment>
<dbReference type="EMBL" id="JAPDFW010000059">
    <property type="protein sequence ID" value="KAJ5076886.1"/>
    <property type="molecule type" value="Genomic_DNA"/>
</dbReference>
<keyword evidence="1" id="KW-0812">Transmembrane</keyword>
<name>A0A9Q0RDR3_ANAIG</name>
<sequence>MFQNTELYLQQQKREQSIGNKSVSYCMTIICIGAFIGPSLGVAYKDKDIGCSKPLWNWILVCNIVFAVSLFSSIIIPNSWAKFKIGFQIISNLFLLAWSIIGIVWATKCKDECGKLYEVALGDSITVLVLMSLTFFVICCCVVCCLPLINDINAIGDNSSEGFMSLLFLAIFFGLMAGNN</sequence>
<feature type="transmembrane region" description="Helical" evidence="1">
    <location>
        <begin position="56"/>
        <end position="77"/>
    </location>
</feature>
<evidence type="ECO:0000313" key="2">
    <source>
        <dbReference type="EMBL" id="KAJ5076886.1"/>
    </source>
</evidence>
<protein>
    <recommendedName>
        <fullName evidence="4">Transmembrane protein</fullName>
    </recommendedName>
</protein>
<organism evidence="2 3">
    <name type="scientific">Anaeramoeba ignava</name>
    <name type="common">Anaerobic marine amoeba</name>
    <dbReference type="NCBI Taxonomy" id="1746090"/>
    <lineage>
        <taxon>Eukaryota</taxon>
        <taxon>Metamonada</taxon>
        <taxon>Anaeramoebidae</taxon>
        <taxon>Anaeramoeba</taxon>
    </lineage>
</organism>
<accession>A0A9Q0RDR3</accession>
<keyword evidence="1" id="KW-0472">Membrane</keyword>
<feature type="transmembrane region" description="Helical" evidence="1">
    <location>
        <begin position="161"/>
        <end position="178"/>
    </location>
</feature>